<protein>
    <submittedName>
        <fullName evidence="1">Uncharacterized protein</fullName>
    </submittedName>
</protein>
<accession>A0ACB9UUG6</accession>
<proteinExistence type="predicted"/>
<reference evidence="1" key="1">
    <citation type="submission" date="2022-03" db="EMBL/GenBank/DDBJ databases">
        <title>Genomic analyses of argali, domestic sheep and their hybrids provide insights into chromosomal evolution, heterosis and genetic basis of agronomic traits.</title>
        <authorList>
            <person name="Li M."/>
        </authorList>
    </citation>
    <scope>NUCLEOTIDE SEQUENCE</scope>
    <source>
        <strain evidence="1">F1 hybrid</strain>
    </source>
</reference>
<dbReference type="EMBL" id="CM043036">
    <property type="protein sequence ID" value="KAI4581122.1"/>
    <property type="molecule type" value="Genomic_DNA"/>
</dbReference>
<evidence type="ECO:0000313" key="2">
    <source>
        <dbReference type="Proteomes" id="UP001057279"/>
    </source>
</evidence>
<evidence type="ECO:0000313" key="1">
    <source>
        <dbReference type="EMBL" id="KAI4581122.1"/>
    </source>
</evidence>
<dbReference type="Proteomes" id="UP001057279">
    <property type="component" value="Linkage Group LG11"/>
</dbReference>
<sequence>MDHYPGGLFAQPSSLPARPVVGFGTRQAVKRIGSPRIVQPRGRKAAKAGFVVFCMEELLSSTQLEEGRGDTGAGPDVATASCTGDPPHACYRQSPAVSLNQPGRRASPPWGRGGERQESSIVERIQGKFQSPCPPSAVEDSGTSLSMSPRSPLSPRCPGSSDGI</sequence>
<organism evidence="1 2">
    <name type="scientific">Ovis ammon polii x Ovis aries</name>
    <dbReference type="NCBI Taxonomy" id="2918886"/>
    <lineage>
        <taxon>Eukaryota</taxon>
        <taxon>Metazoa</taxon>
        <taxon>Chordata</taxon>
        <taxon>Craniata</taxon>
        <taxon>Vertebrata</taxon>
        <taxon>Euteleostomi</taxon>
        <taxon>Mammalia</taxon>
        <taxon>Eutheria</taxon>
        <taxon>Laurasiatheria</taxon>
        <taxon>Artiodactyla</taxon>
        <taxon>Ruminantia</taxon>
        <taxon>Pecora</taxon>
        <taxon>Bovidae</taxon>
        <taxon>Caprinae</taxon>
        <taxon>Ovis</taxon>
    </lineage>
</organism>
<gene>
    <name evidence="1" type="ORF">MJG53_010664</name>
</gene>
<keyword evidence="2" id="KW-1185">Reference proteome</keyword>
<comment type="caution">
    <text evidence="1">The sequence shown here is derived from an EMBL/GenBank/DDBJ whole genome shotgun (WGS) entry which is preliminary data.</text>
</comment>
<name>A0ACB9UUG6_9CETA</name>